<evidence type="ECO:0000256" key="4">
    <source>
        <dbReference type="ARBA" id="ARBA00013194"/>
    </source>
</evidence>
<dbReference type="InterPro" id="IPR004327">
    <property type="entry name" value="Phstyr_phstse_ac"/>
</dbReference>
<dbReference type="AlphaFoldDB" id="C1BMN2"/>
<keyword evidence="7 10" id="KW-0413">Isomerase</keyword>
<organism evidence="11">
    <name type="scientific">Caligus rogercresseyi</name>
    <name type="common">Sea louse</name>
    <dbReference type="NCBI Taxonomy" id="217165"/>
    <lineage>
        <taxon>Eukaryota</taxon>
        <taxon>Metazoa</taxon>
        <taxon>Ecdysozoa</taxon>
        <taxon>Arthropoda</taxon>
        <taxon>Crustacea</taxon>
        <taxon>Multicrustacea</taxon>
        <taxon>Hexanauplia</taxon>
        <taxon>Copepoda</taxon>
        <taxon>Siphonostomatoida</taxon>
        <taxon>Caligidae</taxon>
        <taxon>Caligus</taxon>
    </lineage>
</organism>
<dbReference type="PIRSF" id="PIRSF016325">
    <property type="entry name" value="Phstyr_phstse_ac"/>
    <property type="match status" value="1"/>
</dbReference>
<sequence length="331" mass="37257">MSVAAGGIGISLGAESDPLLKHVPGRPFASDYVVPIKEVKTVGDVQRWENSEAYQEYLGFIIHIGDRIQGTKISHAGLPGKAIALLMDILDTLNEWIDDIPLDDHDQRFGNKAFRVWMSRLNDKALELLDPLIPIEKARNEAMVYFVHSFGDGTRIDYGTGHEMAFVQFLCSLFRIGVFGDSDKEFVGLKLFQHYMNLSRRLQHHYKLEPAGSQGVWSLDDYQFVSFIWGAAQLVGNHAVKPKSISNYELAEALAEDYHLFACIHYISEVKTGPFAEHSNQLWNISAVANWEKTNSGLIKMYKAEVLSKFPVIQHVFFGSIFNLKPLPAKV</sequence>
<dbReference type="Pfam" id="PF03095">
    <property type="entry name" value="PTPA"/>
    <property type="match status" value="1"/>
</dbReference>
<evidence type="ECO:0000256" key="7">
    <source>
        <dbReference type="ARBA" id="ARBA00023235"/>
    </source>
</evidence>
<dbReference type="GO" id="GO:0000159">
    <property type="term" value="C:protein phosphatase type 2A complex"/>
    <property type="evidence" value="ECO:0007669"/>
    <property type="project" value="TreeGrafter"/>
</dbReference>
<keyword evidence="6 10" id="KW-0697">Rotamase</keyword>
<evidence type="ECO:0000256" key="1">
    <source>
        <dbReference type="ARBA" id="ARBA00000971"/>
    </source>
</evidence>
<evidence type="ECO:0000256" key="5">
    <source>
        <dbReference type="ARBA" id="ARBA00022490"/>
    </source>
</evidence>
<evidence type="ECO:0000256" key="2">
    <source>
        <dbReference type="ARBA" id="ARBA00004496"/>
    </source>
</evidence>
<proteinExistence type="evidence at transcript level"/>
<dbReference type="PANTHER" id="PTHR10012">
    <property type="entry name" value="SERINE/THREONINE-PROTEIN PHOSPHATASE 2A REGULATORY SUBUNIT B"/>
    <property type="match status" value="1"/>
</dbReference>
<protein>
    <recommendedName>
        <fullName evidence="8 10">Serine/threonine-protein phosphatase 2A activator</fullName>
        <ecNumber evidence="4 10">5.2.1.8</ecNumber>
    </recommendedName>
    <alternativeName>
        <fullName evidence="9 10">Phosphotyrosyl phosphatase activator</fullName>
    </alternativeName>
</protein>
<dbReference type="GO" id="GO:0007052">
    <property type="term" value="P:mitotic spindle organization"/>
    <property type="evidence" value="ECO:0007669"/>
    <property type="project" value="TreeGrafter"/>
</dbReference>
<dbReference type="GO" id="GO:0005737">
    <property type="term" value="C:cytoplasm"/>
    <property type="evidence" value="ECO:0007669"/>
    <property type="project" value="UniProtKB-SubCell"/>
</dbReference>
<comment type="similarity">
    <text evidence="3 10">Belongs to the PTPA-type PPIase family.</text>
</comment>
<dbReference type="Gene3D" id="1.20.120.1150">
    <property type="match status" value="1"/>
</dbReference>
<dbReference type="CDD" id="cd04087">
    <property type="entry name" value="PTPA"/>
    <property type="match status" value="1"/>
</dbReference>
<dbReference type="EC" id="5.2.1.8" evidence="4 10"/>
<comment type="function">
    <text evidence="10">PPIases accelerate the folding of proteins. It catalyzes the cis-trans isomerization of proline imidic peptide bonds in oligopeptides.</text>
</comment>
<comment type="catalytic activity">
    <reaction evidence="1 10">
        <text>[protein]-peptidylproline (omega=180) = [protein]-peptidylproline (omega=0)</text>
        <dbReference type="Rhea" id="RHEA:16237"/>
        <dbReference type="Rhea" id="RHEA-COMP:10747"/>
        <dbReference type="Rhea" id="RHEA-COMP:10748"/>
        <dbReference type="ChEBI" id="CHEBI:83833"/>
        <dbReference type="ChEBI" id="CHEBI:83834"/>
        <dbReference type="EC" id="5.2.1.8"/>
    </reaction>
</comment>
<evidence type="ECO:0000256" key="10">
    <source>
        <dbReference type="RuleBase" id="RU361210"/>
    </source>
</evidence>
<dbReference type="GO" id="GO:0003755">
    <property type="term" value="F:peptidyl-prolyl cis-trans isomerase activity"/>
    <property type="evidence" value="ECO:0007669"/>
    <property type="project" value="UniProtKB-KW"/>
</dbReference>
<evidence type="ECO:0000256" key="3">
    <source>
        <dbReference type="ARBA" id="ARBA00011019"/>
    </source>
</evidence>
<accession>C1BMN2</accession>
<evidence type="ECO:0000256" key="9">
    <source>
        <dbReference type="ARBA" id="ARBA00044820"/>
    </source>
</evidence>
<reference evidence="11" key="1">
    <citation type="submission" date="2009-03" db="EMBL/GenBank/DDBJ databases">
        <title>Caligus rogercresseyi ESTs and full-length cDNAs.</title>
        <authorList>
            <person name="Yasuike M."/>
            <person name="von Schalburg K."/>
            <person name="Cooper G."/>
            <person name="Leong J."/>
            <person name="Jones S.R.M."/>
            <person name="Koop B.F."/>
        </authorList>
    </citation>
    <scope>NUCLEOTIDE SEQUENCE</scope>
    <source>
        <tissue evidence="11">Whole tissue</tissue>
    </source>
</reference>
<dbReference type="PANTHER" id="PTHR10012:SF0">
    <property type="entry name" value="SERINE_THREONINE-PROTEIN PHOSPHATASE 2A ACTIVATOR"/>
    <property type="match status" value="1"/>
</dbReference>
<comment type="subcellular location">
    <subcellularLocation>
        <location evidence="2 10">Cytoplasm</location>
    </subcellularLocation>
</comment>
<dbReference type="EMBL" id="BT075861">
    <property type="protein sequence ID" value="ACO10285.1"/>
    <property type="molecule type" value="mRNA"/>
</dbReference>
<dbReference type="SUPFAM" id="SSF140984">
    <property type="entry name" value="PTPA-like"/>
    <property type="match status" value="1"/>
</dbReference>
<keyword evidence="5 10" id="KW-0963">Cytoplasm</keyword>
<dbReference type="GO" id="GO:0005634">
    <property type="term" value="C:nucleus"/>
    <property type="evidence" value="ECO:0007669"/>
    <property type="project" value="TreeGrafter"/>
</dbReference>
<gene>
    <name evidence="11" type="primary">PTPA</name>
</gene>
<dbReference type="InterPro" id="IPR037218">
    <property type="entry name" value="PTPA_sf"/>
</dbReference>
<evidence type="ECO:0000313" key="11">
    <source>
        <dbReference type="EMBL" id="ACO10285.1"/>
    </source>
</evidence>
<dbReference type="GO" id="GO:0008160">
    <property type="term" value="F:protein tyrosine phosphatase activator activity"/>
    <property type="evidence" value="ECO:0007669"/>
    <property type="project" value="TreeGrafter"/>
</dbReference>
<evidence type="ECO:0000256" key="6">
    <source>
        <dbReference type="ARBA" id="ARBA00023110"/>
    </source>
</evidence>
<dbReference type="InterPro" id="IPR043170">
    <property type="entry name" value="PTPA_C_lid"/>
</dbReference>
<evidence type="ECO:0000256" key="8">
    <source>
        <dbReference type="ARBA" id="ARBA00044786"/>
    </source>
</evidence>
<name>C1BMN2_CALRO</name>
<dbReference type="FunFam" id="1.20.120.1150:FF:000002">
    <property type="entry name" value="Serine/threonine-protein phosphatase 2A activator"/>
    <property type="match status" value="1"/>
</dbReference>